<evidence type="ECO:0000313" key="1">
    <source>
        <dbReference type="EMBL" id="QQT00228.1"/>
    </source>
</evidence>
<dbReference type="Proteomes" id="UP000595254">
    <property type="component" value="Chromosome"/>
</dbReference>
<sequence length="50" mass="5637">MNYMRAVIKNYFGFEIIDEVIIEGHAQDPENAATIIAEVLKKVKETAAKL</sequence>
<dbReference type="AlphaFoldDB" id="A0A974NM25"/>
<organism evidence="1 2">
    <name type="scientific">Peribacillus psychrosaccharolyticus</name>
    <name type="common">Bacillus psychrosaccharolyticus</name>
    <dbReference type="NCBI Taxonomy" id="1407"/>
    <lineage>
        <taxon>Bacteria</taxon>
        <taxon>Bacillati</taxon>
        <taxon>Bacillota</taxon>
        <taxon>Bacilli</taxon>
        <taxon>Bacillales</taxon>
        <taxon>Bacillaceae</taxon>
        <taxon>Peribacillus</taxon>
    </lineage>
</organism>
<accession>A0A974NM25</accession>
<dbReference type="KEGG" id="ppsr:I6J18_22070"/>
<protein>
    <recommendedName>
        <fullName evidence="3">FMN-dependent NADH-azoreductase</fullName>
    </recommendedName>
</protein>
<dbReference type="RefSeq" id="WP_161629130.1">
    <property type="nucleotide sequence ID" value="NZ_CP068053.1"/>
</dbReference>
<keyword evidence="2" id="KW-1185">Reference proteome</keyword>
<evidence type="ECO:0008006" key="3">
    <source>
        <dbReference type="Google" id="ProtNLM"/>
    </source>
</evidence>
<name>A0A974NM25_PERPY</name>
<reference evidence="1 2" key="1">
    <citation type="submission" date="2021-01" db="EMBL/GenBank/DDBJ databases">
        <title>FDA dAtabase for Regulatory Grade micrObial Sequences (FDA-ARGOS): Supporting development and validation of Infectious Disease Dx tests.</title>
        <authorList>
            <person name="Nelson B."/>
            <person name="Plummer A."/>
            <person name="Tallon L."/>
            <person name="Sadzewicz L."/>
            <person name="Zhao X."/>
            <person name="Boylan J."/>
            <person name="Ott S."/>
            <person name="Bowen H."/>
            <person name="Vavikolanu K."/>
            <person name="Mehta A."/>
            <person name="Aluvathingal J."/>
            <person name="Nadendla S."/>
            <person name="Myers T."/>
            <person name="Yan Y."/>
            <person name="Sichtig H."/>
        </authorList>
    </citation>
    <scope>NUCLEOTIDE SEQUENCE [LARGE SCALE GENOMIC DNA]</scope>
    <source>
        <strain evidence="1 2">FDAARGOS_1161</strain>
    </source>
</reference>
<proteinExistence type="predicted"/>
<dbReference type="EMBL" id="CP068053">
    <property type="protein sequence ID" value="QQT00228.1"/>
    <property type="molecule type" value="Genomic_DNA"/>
</dbReference>
<evidence type="ECO:0000313" key="2">
    <source>
        <dbReference type="Proteomes" id="UP000595254"/>
    </source>
</evidence>
<gene>
    <name evidence="1" type="ORF">I6J18_22070</name>
</gene>